<keyword evidence="7" id="KW-1015">Disulfide bond</keyword>
<accession>A0A067QMC0</accession>
<dbReference type="SMART" id="SM00409">
    <property type="entry name" value="IG"/>
    <property type="match status" value="5"/>
</dbReference>
<organism evidence="12 13">
    <name type="scientific">Zootermopsis nevadensis</name>
    <name type="common">Dampwood termite</name>
    <dbReference type="NCBI Taxonomy" id="136037"/>
    <lineage>
        <taxon>Eukaryota</taxon>
        <taxon>Metazoa</taxon>
        <taxon>Ecdysozoa</taxon>
        <taxon>Arthropoda</taxon>
        <taxon>Hexapoda</taxon>
        <taxon>Insecta</taxon>
        <taxon>Pterygota</taxon>
        <taxon>Neoptera</taxon>
        <taxon>Polyneoptera</taxon>
        <taxon>Dictyoptera</taxon>
        <taxon>Blattodea</taxon>
        <taxon>Blattoidea</taxon>
        <taxon>Termitoidae</taxon>
        <taxon>Termopsidae</taxon>
        <taxon>Zootermopsis</taxon>
    </lineage>
</organism>
<dbReference type="GO" id="GO:0098632">
    <property type="term" value="F:cell-cell adhesion mediator activity"/>
    <property type="evidence" value="ECO:0007669"/>
    <property type="project" value="TreeGrafter"/>
</dbReference>
<feature type="domain" description="Ig-like" evidence="10">
    <location>
        <begin position="6"/>
        <end position="101"/>
    </location>
</feature>
<sequence length="962" mass="105486">GQYRTPRITEHPSDMIVAKNEPVTLNCKAEGKPEPTIEWFKDGEPVRTSPSDSKSHRVLLPAGSLFFLRVMHGKKEQDGGVYWCVARNQAGLATSRNATLQVAVLRDEFRPVPKDTRVAAGETALLECGPPKGHPEPSLVWRKNGQTIDIEASKRVRVIDGGNLMIADVRPGDEGKYQCVAQNMVGMRESDPATLTVHVKPFFSKEPSDVTVLEGQSVQFQCRVGGDPDPNILWRRDDGKMPIGRAQILDDKSLRIEHVEPVDEGLYICDAENLVGSVSARASLTVHSPPVFTTKPQDQKVGLNGLASFECVATGNPPPSVFWTKEGSQVLMFPGNSYGHLHVTPEGALKIQGVQREDAGFLVCSALSVAGSTTVTSVDDVPPPIVQIGPANQTLPLQSVATLPCQAIGTPQPRIKWYKNGSPLISQGPRIKVMDSGTLHIDDLDLVVYILGVGNMCTKSVSSFRSLCCTLLMYNKFTRLTFRAYGRPVSGLNVHHTKHLICESFNIQSGDTVLCVVHWLEQWSATFLCLRAHLRVYEIVAGTNQLTKPNFLFYTSYVFLVRAENSHGVSVPSPVSNVVRTLGADRRAVPKYELDEARARLGTKVVQLRDVQPISSTSVRLIWDILVGETYVEGFYIRFRDVSGGSQQYNMVTVLNAGSTSYTVANLRKFTKYEFFLVPFFKSIEGQPSNSKNVQTAEDVPSAPPDNVQVGMLNATAAFVRWSPPPPQHHNGILLGYKIQIKGNGSKILAQMTLNATTTSVLLNNLTTGGSYTARVVAYTRVGLGPFSSPVALVMDPLLLHQYPPRAHPSEGGDGSSVVRETWFLLLIGGTVLTLVLGFVGMLYLRRRQALGKELGHLNVPVVNANDISQLNLMNGKETLWIDRGWRPANEDSTGVCVETKLLNNQAASHDLNSSATDYAEVDTRNLTTFYSNCRPKEPDIPAPYATTTLINSMSRRDNMVC</sequence>
<dbReference type="InterPro" id="IPR036116">
    <property type="entry name" value="FN3_sf"/>
</dbReference>
<dbReference type="GO" id="GO:0007411">
    <property type="term" value="P:axon guidance"/>
    <property type="evidence" value="ECO:0007669"/>
    <property type="project" value="TreeGrafter"/>
</dbReference>
<dbReference type="SUPFAM" id="SSF48726">
    <property type="entry name" value="Immunoglobulin"/>
    <property type="match status" value="5"/>
</dbReference>
<keyword evidence="5 9" id="KW-1133">Transmembrane helix</keyword>
<proteinExistence type="predicted"/>
<evidence type="ECO:0000256" key="3">
    <source>
        <dbReference type="ARBA" id="ARBA00022729"/>
    </source>
</evidence>
<keyword evidence="4" id="KW-0677">Repeat</keyword>
<keyword evidence="2 9" id="KW-0812">Transmembrane</keyword>
<dbReference type="PROSITE" id="PS50835">
    <property type="entry name" value="IG_LIKE"/>
    <property type="match status" value="5"/>
</dbReference>
<dbReference type="Pfam" id="PF07679">
    <property type="entry name" value="I-set"/>
    <property type="match status" value="2"/>
</dbReference>
<dbReference type="FunFam" id="2.60.40.10:FF:001559">
    <property type="entry name" value="Roundabout 1, isoform A"/>
    <property type="match status" value="1"/>
</dbReference>
<dbReference type="GO" id="GO:0030424">
    <property type="term" value="C:axon"/>
    <property type="evidence" value="ECO:0007669"/>
    <property type="project" value="TreeGrafter"/>
</dbReference>
<dbReference type="STRING" id="136037.A0A067QMC0"/>
<dbReference type="eggNOG" id="KOG4222">
    <property type="taxonomic scope" value="Eukaryota"/>
</dbReference>
<dbReference type="InterPro" id="IPR007110">
    <property type="entry name" value="Ig-like_dom"/>
</dbReference>
<gene>
    <name evidence="12" type="ORF">L798_15111</name>
</gene>
<dbReference type="InParanoid" id="A0A067QMC0"/>
<dbReference type="SMART" id="SM00060">
    <property type="entry name" value="FN3"/>
    <property type="match status" value="2"/>
</dbReference>
<dbReference type="GO" id="GO:0005886">
    <property type="term" value="C:plasma membrane"/>
    <property type="evidence" value="ECO:0007669"/>
    <property type="project" value="TreeGrafter"/>
</dbReference>
<comment type="subcellular location">
    <subcellularLocation>
        <location evidence="1">Membrane</location>
        <topology evidence="1">Single-pass membrane protein</topology>
    </subcellularLocation>
</comment>
<evidence type="ECO:0000256" key="4">
    <source>
        <dbReference type="ARBA" id="ARBA00022737"/>
    </source>
</evidence>
<keyword evidence="13" id="KW-1185">Reference proteome</keyword>
<dbReference type="GO" id="GO:0007156">
    <property type="term" value="P:homophilic cell adhesion via plasma membrane adhesion molecules"/>
    <property type="evidence" value="ECO:0007669"/>
    <property type="project" value="TreeGrafter"/>
</dbReference>
<dbReference type="PANTHER" id="PTHR10075">
    <property type="entry name" value="BASIGIN RELATED"/>
    <property type="match status" value="1"/>
</dbReference>
<feature type="domain" description="Ig-like" evidence="10">
    <location>
        <begin position="107"/>
        <end position="196"/>
    </location>
</feature>
<feature type="domain" description="Fibronectin type-III" evidence="11">
    <location>
        <begin position="704"/>
        <end position="798"/>
    </location>
</feature>
<keyword evidence="3" id="KW-0732">Signal</keyword>
<dbReference type="GO" id="GO:0070593">
    <property type="term" value="P:dendrite self-avoidance"/>
    <property type="evidence" value="ECO:0007669"/>
    <property type="project" value="TreeGrafter"/>
</dbReference>
<evidence type="ECO:0000256" key="9">
    <source>
        <dbReference type="SAM" id="Phobius"/>
    </source>
</evidence>
<name>A0A067QMC0_ZOONE</name>
<dbReference type="Pfam" id="PF00041">
    <property type="entry name" value="fn3"/>
    <property type="match status" value="1"/>
</dbReference>
<evidence type="ECO:0000313" key="13">
    <source>
        <dbReference type="Proteomes" id="UP000027135"/>
    </source>
</evidence>
<evidence type="ECO:0000259" key="10">
    <source>
        <dbReference type="PROSITE" id="PS50835"/>
    </source>
</evidence>
<feature type="domain" description="Ig-like" evidence="10">
    <location>
        <begin position="290"/>
        <end position="376"/>
    </location>
</feature>
<evidence type="ECO:0000256" key="1">
    <source>
        <dbReference type="ARBA" id="ARBA00004167"/>
    </source>
</evidence>
<dbReference type="InterPro" id="IPR003961">
    <property type="entry name" value="FN3_dom"/>
</dbReference>
<dbReference type="FunFam" id="2.60.40.10:FF:000053">
    <property type="entry name" value="Roundabout guidance receptor 1"/>
    <property type="match status" value="1"/>
</dbReference>
<dbReference type="FunFam" id="2.60.40.10:FF:000948">
    <property type="entry name" value="Roundabout 1"/>
    <property type="match status" value="1"/>
</dbReference>
<dbReference type="Gene3D" id="2.60.40.10">
    <property type="entry name" value="Immunoglobulins"/>
    <property type="match status" value="7"/>
</dbReference>
<dbReference type="OMA" id="NGHAVQT"/>
<dbReference type="AlphaFoldDB" id="A0A067QMC0"/>
<dbReference type="InterPro" id="IPR003598">
    <property type="entry name" value="Ig_sub2"/>
</dbReference>
<dbReference type="FunCoup" id="A0A067QMC0">
    <property type="interactions" value="236"/>
</dbReference>
<reference evidence="12 13" key="1">
    <citation type="journal article" date="2014" name="Nat. Commun.">
        <title>Molecular traces of alternative social organization in a termite genome.</title>
        <authorList>
            <person name="Terrapon N."/>
            <person name="Li C."/>
            <person name="Robertson H.M."/>
            <person name="Ji L."/>
            <person name="Meng X."/>
            <person name="Booth W."/>
            <person name="Chen Z."/>
            <person name="Childers C.P."/>
            <person name="Glastad K.M."/>
            <person name="Gokhale K."/>
            <person name="Gowin J."/>
            <person name="Gronenberg W."/>
            <person name="Hermansen R.A."/>
            <person name="Hu H."/>
            <person name="Hunt B.G."/>
            <person name="Huylmans A.K."/>
            <person name="Khalil S.M."/>
            <person name="Mitchell R.D."/>
            <person name="Munoz-Torres M.C."/>
            <person name="Mustard J.A."/>
            <person name="Pan H."/>
            <person name="Reese J.T."/>
            <person name="Scharf M.E."/>
            <person name="Sun F."/>
            <person name="Vogel H."/>
            <person name="Xiao J."/>
            <person name="Yang W."/>
            <person name="Yang Z."/>
            <person name="Yang Z."/>
            <person name="Zhou J."/>
            <person name="Zhu J."/>
            <person name="Brent C.S."/>
            <person name="Elsik C.G."/>
            <person name="Goodisman M.A."/>
            <person name="Liberles D.A."/>
            <person name="Roe R.M."/>
            <person name="Vargo E.L."/>
            <person name="Vilcinskas A."/>
            <person name="Wang J."/>
            <person name="Bornberg-Bauer E."/>
            <person name="Korb J."/>
            <person name="Zhang G."/>
            <person name="Liebig J."/>
        </authorList>
    </citation>
    <scope>NUCLEOTIDE SEQUENCE [LARGE SCALE GENOMIC DNA]</scope>
    <source>
        <tissue evidence="12">Whole organism</tissue>
    </source>
</reference>
<feature type="transmembrane region" description="Helical" evidence="9">
    <location>
        <begin position="823"/>
        <end position="845"/>
    </location>
</feature>
<dbReference type="SUPFAM" id="SSF49265">
    <property type="entry name" value="Fibronectin type III"/>
    <property type="match status" value="2"/>
</dbReference>
<dbReference type="PROSITE" id="PS50853">
    <property type="entry name" value="FN3"/>
    <property type="match status" value="2"/>
</dbReference>
<dbReference type="SMART" id="SM00408">
    <property type="entry name" value="IGc2"/>
    <property type="match status" value="4"/>
</dbReference>
<keyword evidence="8" id="KW-0393">Immunoglobulin domain</keyword>
<feature type="domain" description="Ig-like" evidence="10">
    <location>
        <begin position="201"/>
        <end position="285"/>
    </location>
</feature>
<feature type="domain" description="Ig-like" evidence="10">
    <location>
        <begin position="383"/>
        <end position="462"/>
    </location>
</feature>
<dbReference type="CDD" id="cd00063">
    <property type="entry name" value="FN3"/>
    <property type="match status" value="2"/>
</dbReference>
<evidence type="ECO:0000259" key="11">
    <source>
        <dbReference type="PROSITE" id="PS50853"/>
    </source>
</evidence>
<evidence type="ECO:0000256" key="6">
    <source>
        <dbReference type="ARBA" id="ARBA00023136"/>
    </source>
</evidence>
<dbReference type="PANTHER" id="PTHR10075:SF100">
    <property type="entry name" value="FASCICLIN-2"/>
    <property type="match status" value="1"/>
</dbReference>
<evidence type="ECO:0000256" key="2">
    <source>
        <dbReference type="ARBA" id="ARBA00022692"/>
    </source>
</evidence>
<dbReference type="EMBL" id="KK853249">
    <property type="protein sequence ID" value="KDR09343.1"/>
    <property type="molecule type" value="Genomic_DNA"/>
</dbReference>
<dbReference type="Proteomes" id="UP000027135">
    <property type="component" value="Unassembled WGS sequence"/>
</dbReference>
<dbReference type="InterPro" id="IPR013098">
    <property type="entry name" value="Ig_I-set"/>
</dbReference>
<dbReference type="FunFam" id="2.60.40.10:FF:000008">
    <property type="entry name" value="roundabout homolog 2 isoform X2"/>
    <property type="match status" value="1"/>
</dbReference>
<dbReference type="FunFam" id="2.60.40.10:FF:001167">
    <property type="entry name" value="Roundabout 2, isoform B"/>
    <property type="match status" value="1"/>
</dbReference>
<evidence type="ECO:0000256" key="8">
    <source>
        <dbReference type="ARBA" id="ARBA00023319"/>
    </source>
</evidence>
<keyword evidence="6 9" id="KW-0472">Membrane</keyword>
<dbReference type="InterPro" id="IPR036179">
    <property type="entry name" value="Ig-like_dom_sf"/>
</dbReference>
<feature type="non-terminal residue" evidence="12">
    <location>
        <position position="1"/>
    </location>
</feature>
<feature type="domain" description="Fibronectin type-III" evidence="11">
    <location>
        <begin position="604"/>
        <end position="699"/>
    </location>
</feature>
<evidence type="ECO:0000256" key="7">
    <source>
        <dbReference type="ARBA" id="ARBA00023157"/>
    </source>
</evidence>
<dbReference type="FunFam" id="2.60.40.10:FF:000026">
    <property type="entry name" value="roundabout homolog 2 isoform X1"/>
    <property type="match status" value="1"/>
</dbReference>
<dbReference type="Pfam" id="PF13927">
    <property type="entry name" value="Ig_3"/>
    <property type="match status" value="3"/>
</dbReference>
<dbReference type="InterPro" id="IPR003599">
    <property type="entry name" value="Ig_sub"/>
</dbReference>
<evidence type="ECO:0000256" key="5">
    <source>
        <dbReference type="ARBA" id="ARBA00022989"/>
    </source>
</evidence>
<evidence type="ECO:0000313" key="12">
    <source>
        <dbReference type="EMBL" id="KDR09343.1"/>
    </source>
</evidence>
<dbReference type="InterPro" id="IPR013783">
    <property type="entry name" value="Ig-like_fold"/>
</dbReference>
<protein>
    <submittedName>
        <fullName evidence="12">Roundabout-like protein 2</fullName>
    </submittedName>
</protein>